<reference evidence="2" key="2">
    <citation type="submission" date="2019-10" db="EMBL/GenBank/DDBJ databases">
        <title>Conservation and host-specific expression of non-tandemly repeated heterogenous ribosome RNA gene in arbuscular mycorrhizal fungi.</title>
        <authorList>
            <person name="Maeda T."/>
            <person name="Kobayashi Y."/>
            <person name="Nakagawa T."/>
            <person name="Ezawa T."/>
            <person name="Yamaguchi K."/>
            <person name="Bino T."/>
            <person name="Nishimoto Y."/>
            <person name="Shigenobu S."/>
            <person name="Kawaguchi M."/>
        </authorList>
    </citation>
    <scope>NUCLEOTIDE SEQUENCE</scope>
    <source>
        <strain evidence="2">HR1</strain>
    </source>
</reference>
<dbReference type="EMBL" id="BEXD01004331">
    <property type="protein sequence ID" value="GBC09822.1"/>
    <property type="molecule type" value="Genomic_DNA"/>
</dbReference>
<dbReference type="AlphaFoldDB" id="A0A2Z6SHR4"/>
<comment type="caution">
    <text evidence="1">The sequence shown here is derived from an EMBL/GenBank/DDBJ whole genome shotgun (WGS) entry which is preliminary data.</text>
</comment>
<dbReference type="EMBL" id="BLAL01000087">
    <property type="protein sequence ID" value="GES85028.1"/>
    <property type="molecule type" value="Genomic_DNA"/>
</dbReference>
<keyword evidence="3" id="KW-1185">Reference proteome</keyword>
<organism evidence="1 3">
    <name type="scientific">Rhizophagus clarus</name>
    <dbReference type="NCBI Taxonomy" id="94130"/>
    <lineage>
        <taxon>Eukaryota</taxon>
        <taxon>Fungi</taxon>
        <taxon>Fungi incertae sedis</taxon>
        <taxon>Mucoromycota</taxon>
        <taxon>Glomeromycotina</taxon>
        <taxon>Glomeromycetes</taxon>
        <taxon>Glomerales</taxon>
        <taxon>Glomeraceae</taxon>
        <taxon>Rhizophagus</taxon>
    </lineage>
</organism>
<name>A0A2Z6SHR4_9GLOM</name>
<evidence type="ECO:0000313" key="1">
    <source>
        <dbReference type="EMBL" id="GBC09822.1"/>
    </source>
</evidence>
<protein>
    <submittedName>
        <fullName evidence="1">Uncharacterized protein</fullName>
    </submittedName>
</protein>
<evidence type="ECO:0000313" key="3">
    <source>
        <dbReference type="Proteomes" id="UP000247702"/>
    </source>
</evidence>
<reference evidence="1 3" key="1">
    <citation type="submission" date="2017-11" db="EMBL/GenBank/DDBJ databases">
        <title>The genome of Rhizophagus clarus HR1 reveals common genetic basis of auxotrophy among arbuscular mycorrhizal fungi.</title>
        <authorList>
            <person name="Kobayashi Y."/>
        </authorList>
    </citation>
    <scope>NUCLEOTIDE SEQUENCE [LARGE SCALE GENOMIC DNA]</scope>
    <source>
        <strain evidence="1 3">HR1</strain>
    </source>
</reference>
<dbReference type="Proteomes" id="UP000247702">
    <property type="component" value="Unassembled WGS sequence"/>
</dbReference>
<gene>
    <name evidence="2" type="ORF">RCL2_001211700</name>
    <name evidence="1" type="ORF">RclHR1_09140002</name>
</gene>
<accession>A0A2Z6SHR4</accession>
<dbReference type="Proteomes" id="UP000615446">
    <property type="component" value="Unassembled WGS sequence"/>
</dbReference>
<proteinExistence type="predicted"/>
<evidence type="ECO:0000313" key="2">
    <source>
        <dbReference type="EMBL" id="GES85028.1"/>
    </source>
</evidence>
<sequence>MVIHALIVAPKAVSLVYNCLTCLKGLKILVKKFKGYQTSATITVNNKHQDMKLINAAFFSLGEIEYSPGLTIGPGETPKSSKFISKLGKFTSQGMISYKILGQFGANWMPLYLIVTWKVKATSGENSISINVREYGTPPLSNKSHEEKYRLFKELHKKRNRTYPGVIAKWDSTSSFFSVSGQIDNRREAEIVITFDHNYKRY</sequence>